<dbReference type="PANTHER" id="PTHR30296:SF0">
    <property type="entry name" value="LACTATE UTILIZATION PROTEIN A"/>
    <property type="match status" value="1"/>
</dbReference>
<evidence type="ECO:0000259" key="1">
    <source>
        <dbReference type="Pfam" id="PF02754"/>
    </source>
</evidence>
<proteinExistence type="predicted"/>
<reference evidence="2" key="1">
    <citation type="submission" date="2018-05" db="EMBL/GenBank/DDBJ databases">
        <authorList>
            <person name="Lanie J.A."/>
            <person name="Ng W.-L."/>
            <person name="Kazmierczak K.M."/>
            <person name="Andrzejewski T.M."/>
            <person name="Davidsen T.M."/>
            <person name="Wayne K.J."/>
            <person name="Tettelin H."/>
            <person name="Glass J.I."/>
            <person name="Rusch D."/>
            <person name="Podicherti R."/>
            <person name="Tsui H.-C.T."/>
            <person name="Winkler M.E."/>
        </authorList>
    </citation>
    <scope>NUCLEOTIDE SEQUENCE</scope>
</reference>
<dbReference type="AlphaFoldDB" id="A0A381WBA7"/>
<accession>A0A381WBA7</accession>
<organism evidence="2">
    <name type="scientific">marine metagenome</name>
    <dbReference type="NCBI Taxonomy" id="408172"/>
    <lineage>
        <taxon>unclassified sequences</taxon>
        <taxon>metagenomes</taxon>
        <taxon>ecological metagenomes</taxon>
    </lineage>
</organism>
<dbReference type="EMBL" id="UINC01011274">
    <property type="protein sequence ID" value="SVA49826.1"/>
    <property type="molecule type" value="Genomic_DNA"/>
</dbReference>
<dbReference type="GO" id="GO:0016491">
    <property type="term" value="F:oxidoreductase activity"/>
    <property type="evidence" value="ECO:0007669"/>
    <property type="project" value="UniProtKB-ARBA"/>
</dbReference>
<feature type="domain" description="Cysteine-rich" evidence="1">
    <location>
        <begin position="147"/>
        <end position="231"/>
    </location>
</feature>
<dbReference type="Pfam" id="PF02754">
    <property type="entry name" value="CCG"/>
    <property type="match status" value="2"/>
</dbReference>
<dbReference type="GO" id="GO:0005829">
    <property type="term" value="C:cytosol"/>
    <property type="evidence" value="ECO:0007669"/>
    <property type="project" value="TreeGrafter"/>
</dbReference>
<gene>
    <name evidence="2" type="ORF">METZ01_LOCUS102680</name>
</gene>
<protein>
    <recommendedName>
        <fullName evidence="1">Cysteine-rich domain-containing protein</fullName>
    </recommendedName>
</protein>
<evidence type="ECO:0000313" key="2">
    <source>
        <dbReference type="EMBL" id="SVA49826.1"/>
    </source>
</evidence>
<sequence>MSNCKEFGRVSIFATCVVDHLFPKVAFSVARVLERCSVSVNVEETQACCGQPFFNMGYWKDADRLARKFLASYSNTSEKIVAPSGSCVSMIRNHYPQLFAKEIDLLSQSKEIASRTFEFTEYLEILFENNCIPKIYSSGESLPQYRVTYHEACHLSRELGITSSPRKILKSFPSIDLVEMNKAEVCCGFGGTFSVKYPEISSAMLDDKIDSILETDVSTVTACDSSCLMNISGGLKRRGEQITTLHIAEVIDAVMSEEITI</sequence>
<dbReference type="PANTHER" id="PTHR30296">
    <property type="entry name" value="UNCHARACTERIZED PROTEIN YKGE"/>
    <property type="match status" value="1"/>
</dbReference>
<feature type="domain" description="Cysteine-rich" evidence="1">
    <location>
        <begin position="10"/>
        <end position="92"/>
    </location>
</feature>
<dbReference type="InterPro" id="IPR004017">
    <property type="entry name" value="Cys_rich_dom"/>
</dbReference>
<name>A0A381WBA7_9ZZZZ</name>